<protein>
    <submittedName>
        <fullName evidence="3">Aryl-alcohol dehydrogenase-like predicted oxidoreductase</fullName>
    </submittedName>
</protein>
<dbReference type="CDD" id="cd19076">
    <property type="entry name" value="AKR_AKR13A_13D"/>
    <property type="match status" value="1"/>
</dbReference>
<keyword evidence="4" id="KW-1185">Reference proteome</keyword>
<dbReference type="InterPro" id="IPR050791">
    <property type="entry name" value="Aldo-Keto_reductase"/>
</dbReference>
<reference evidence="3 4" key="1">
    <citation type="submission" date="2020-07" db="EMBL/GenBank/DDBJ databases">
        <title>Sequencing the genomes of 1000 actinobacteria strains.</title>
        <authorList>
            <person name="Klenk H.-P."/>
        </authorList>
    </citation>
    <scope>NUCLEOTIDE SEQUENCE [LARGE SCALE GENOMIC DNA]</scope>
    <source>
        <strain evidence="3 4">DSM 45975</strain>
    </source>
</reference>
<dbReference type="Proteomes" id="UP000569329">
    <property type="component" value="Unassembled WGS sequence"/>
</dbReference>
<proteinExistence type="predicted"/>
<name>A0A839DTV8_9PSEU</name>
<evidence type="ECO:0000313" key="3">
    <source>
        <dbReference type="EMBL" id="MBA8824473.1"/>
    </source>
</evidence>
<dbReference type="GO" id="GO:0016491">
    <property type="term" value="F:oxidoreductase activity"/>
    <property type="evidence" value="ECO:0007669"/>
    <property type="project" value="UniProtKB-KW"/>
</dbReference>
<accession>A0A839DTV8</accession>
<gene>
    <name evidence="3" type="ORF">FHX42_001820</name>
</gene>
<keyword evidence="1" id="KW-0560">Oxidoreductase</keyword>
<dbReference type="PANTHER" id="PTHR43625">
    <property type="entry name" value="AFLATOXIN B1 ALDEHYDE REDUCTASE"/>
    <property type="match status" value="1"/>
</dbReference>
<dbReference type="InterPro" id="IPR023210">
    <property type="entry name" value="NADP_OxRdtase_dom"/>
</dbReference>
<evidence type="ECO:0000256" key="1">
    <source>
        <dbReference type="ARBA" id="ARBA00023002"/>
    </source>
</evidence>
<dbReference type="EMBL" id="JACGWZ010000002">
    <property type="protein sequence ID" value="MBA8824473.1"/>
    <property type="molecule type" value="Genomic_DNA"/>
</dbReference>
<dbReference type="AlphaFoldDB" id="A0A839DTV8"/>
<dbReference type="GO" id="GO:0005737">
    <property type="term" value="C:cytoplasm"/>
    <property type="evidence" value="ECO:0007669"/>
    <property type="project" value="TreeGrafter"/>
</dbReference>
<feature type="domain" description="NADP-dependent oxidoreductase" evidence="2">
    <location>
        <begin position="25"/>
        <end position="310"/>
    </location>
</feature>
<dbReference type="Pfam" id="PF00248">
    <property type="entry name" value="Aldo_ket_red"/>
    <property type="match status" value="1"/>
</dbReference>
<organism evidence="3 4">
    <name type="scientific">Halosaccharopolyspora lacisalsi</name>
    <dbReference type="NCBI Taxonomy" id="1000566"/>
    <lineage>
        <taxon>Bacteria</taxon>
        <taxon>Bacillati</taxon>
        <taxon>Actinomycetota</taxon>
        <taxon>Actinomycetes</taxon>
        <taxon>Pseudonocardiales</taxon>
        <taxon>Pseudonocardiaceae</taxon>
        <taxon>Halosaccharopolyspora</taxon>
    </lineage>
</organism>
<dbReference type="InterPro" id="IPR036812">
    <property type="entry name" value="NAD(P)_OxRdtase_dom_sf"/>
</dbReference>
<dbReference type="SUPFAM" id="SSF51430">
    <property type="entry name" value="NAD(P)-linked oxidoreductase"/>
    <property type="match status" value="1"/>
</dbReference>
<sequence>MSAVSPDSQMPLRRLGEQGPEVSALGYGAMGLSGVYGEADDAESARLLRHLLDIGLTFVDTADVYGQGHNERLIGDAIAGRRDEAFLATKFGAGQETGLGRPEYVRKAIDASLERLGADHVDLYYLHRVDPTTPIEETVGALGELVEAGKLRHIGLSEVAPGTLRRAHRTYPVTAVQQEYSLFTREPEEHLLPTMRELGVGLVPYSPLGRGVLTGGFRDAAQVENLQQRQQRYPRFAEQNLQRNLTLVDRLRQRADALGRTPAQLALGWLLAQGEDIVPIPGSRRPVNVEANIEAVRHPLDASVVTELSELFPVGAAAGDRYAPEFSARLEQ</sequence>
<dbReference type="PANTHER" id="PTHR43625:SF40">
    <property type="entry name" value="ALDO-KETO REDUCTASE YAKC [NADP(+)]"/>
    <property type="match status" value="1"/>
</dbReference>
<dbReference type="Gene3D" id="3.20.20.100">
    <property type="entry name" value="NADP-dependent oxidoreductase domain"/>
    <property type="match status" value="1"/>
</dbReference>
<evidence type="ECO:0000313" key="4">
    <source>
        <dbReference type="Proteomes" id="UP000569329"/>
    </source>
</evidence>
<evidence type="ECO:0000259" key="2">
    <source>
        <dbReference type="Pfam" id="PF00248"/>
    </source>
</evidence>
<comment type="caution">
    <text evidence="3">The sequence shown here is derived from an EMBL/GenBank/DDBJ whole genome shotgun (WGS) entry which is preliminary data.</text>
</comment>